<comment type="caution">
    <text evidence="6">The sequence shown here is derived from an EMBL/GenBank/DDBJ whole genome shotgun (WGS) entry which is preliminary data.</text>
</comment>
<keyword evidence="7" id="KW-1185">Reference proteome</keyword>
<evidence type="ECO:0008006" key="8">
    <source>
        <dbReference type="Google" id="ProtNLM"/>
    </source>
</evidence>
<name>A0A059J8K9_TRIIM</name>
<dbReference type="Pfam" id="PF04479">
    <property type="entry name" value="RTA1"/>
    <property type="match status" value="1"/>
</dbReference>
<dbReference type="HOGENOM" id="CLU_033465_0_1_1"/>
<dbReference type="PANTHER" id="PTHR31465:SF13">
    <property type="entry name" value="RTA1 DOMAIN PROTEIN-RELATED"/>
    <property type="match status" value="1"/>
</dbReference>
<dbReference type="AlphaFoldDB" id="A0A059J8K9"/>
<organism evidence="6 7">
    <name type="scientific">Trichophyton interdigitale (strain MR816)</name>
    <dbReference type="NCBI Taxonomy" id="1215338"/>
    <lineage>
        <taxon>Eukaryota</taxon>
        <taxon>Fungi</taxon>
        <taxon>Dikarya</taxon>
        <taxon>Ascomycota</taxon>
        <taxon>Pezizomycotina</taxon>
        <taxon>Eurotiomycetes</taxon>
        <taxon>Eurotiomycetidae</taxon>
        <taxon>Onygenales</taxon>
        <taxon>Arthrodermataceae</taxon>
        <taxon>Trichophyton</taxon>
    </lineage>
</organism>
<evidence type="ECO:0000256" key="3">
    <source>
        <dbReference type="ARBA" id="ARBA00022989"/>
    </source>
</evidence>
<proteinExistence type="predicted"/>
<feature type="transmembrane region" description="Helical" evidence="5">
    <location>
        <begin position="47"/>
        <end position="67"/>
    </location>
</feature>
<keyword evidence="4 5" id="KW-0472">Membrane</keyword>
<reference evidence="6 7" key="1">
    <citation type="submission" date="2014-02" db="EMBL/GenBank/DDBJ databases">
        <title>The Genome Sequence of Trichophyton interdigitale MR816.</title>
        <authorList>
            <consortium name="The Broad Institute Genomics Platform"/>
            <person name="Cuomo C.A."/>
            <person name="White T.C."/>
            <person name="Graser Y."/>
            <person name="Martinez-Rossi N."/>
            <person name="Heitman J."/>
            <person name="Young S.K."/>
            <person name="Zeng Q."/>
            <person name="Gargeya S."/>
            <person name="Abouelleil A."/>
            <person name="Alvarado L."/>
            <person name="Chapman S.B."/>
            <person name="Gainer-Dewar J."/>
            <person name="Goldberg J."/>
            <person name="Griggs A."/>
            <person name="Gujja S."/>
            <person name="Hansen M."/>
            <person name="Howarth C."/>
            <person name="Imamovic A."/>
            <person name="Larimer J."/>
            <person name="Martinez D."/>
            <person name="Murphy C."/>
            <person name="Pearson M.D."/>
            <person name="Persinoti G."/>
            <person name="Poon T."/>
            <person name="Priest M."/>
            <person name="Roberts A.D."/>
            <person name="Saif S."/>
            <person name="Shea T.D."/>
            <person name="Sykes S.N."/>
            <person name="Wortman J."/>
            <person name="Nusbaum C."/>
            <person name="Birren B."/>
        </authorList>
    </citation>
    <scope>NUCLEOTIDE SEQUENCE [LARGE SCALE GENOMIC DNA]</scope>
    <source>
        <strain evidence="6 7">MR816</strain>
    </source>
</reference>
<accession>A0A059J8K9</accession>
<evidence type="ECO:0000313" key="7">
    <source>
        <dbReference type="Proteomes" id="UP000024533"/>
    </source>
</evidence>
<dbReference type="InterPro" id="IPR007568">
    <property type="entry name" value="RTA1"/>
</dbReference>
<dbReference type="PANTHER" id="PTHR31465">
    <property type="entry name" value="PROTEIN RTA1-RELATED"/>
    <property type="match status" value="1"/>
</dbReference>
<dbReference type="EMBL" id="AOKY01000278">
    <property type="protein sequence ID" value="KDB24139.1"/>
    <property type="molecule type" value="Genomic_DNA"/>
</dbReference>
<dbReference type="GO" id="GO:0016020">
    <property type="term" value="C:membrane"/>
    <property type="evidence" value="ECO:0007669"/>
    <property type="project" value="UniProtKB-SubCell"/>
</dbReference>
<evidence type="ECO:0000256" key="4">
    <source>
        <dbReference type="ARBA" id="ARBA00023136"/>
    </source>
</evidence>
<evidence type="ECO:0000256" key="5">
    <source>
        <dbReference type="SAM" id="Phobius"/>
    </source>
</evidence>
<evidence type="ECO:0000313" key="6">
    <source>
        <dbReference type="EMBL" id="KDB24139.1"/>
    </source>
</evidence>
<feature type="transmembrane region" description="Helical" evidence="5">
    <location>
        <begin position="121"/>
        <end position="144"/>
    </location>
</feature>
<gene>
    <name evidence="6" type="ORF">H109_03995</name>
</gene>
<evidence type="ECO:0000256" key="2">
    <source>
        <dbReference type="ARBA" id="ARBA00022692"/>
    </source>
</evidence>
<comment type="subcellular location">
    <subcellularLocation>
        <location evidence="1">Membrane</location>
        <topology evidence="1">Multi-pass membrane protein</topology>
    </subcellularLocation>
</comment>
<feature type="transmembrane region" description="Helical" evidence="5">
    <location>
        <begin position="156"/>
        <end position="178"/>
    </location>
</feature>
<dbReference type="OrthoDB" id="3358017at2759"/>
<dbReference type="OMA" id="WYLYAFE"/>
<feature type="transmembrane region" description="Helical" evidence="5">
    <location>
        <begin position="20"/>
        <end position="40"/>
    </location>
</feature>
<dbReference type="Proteomes" id="UP000024533">
    <property type="component" value="Unassembled WGS sequence"/>
</dbReference>
<sequence>MASSSNMESTTLSFYPYAPSKALAAVFAVLVGISLGIHIWQNFRYKYWRVMFFMCWGGLVFTSGWVMRAVSSSYPENRNFYISETILILCGPPIYSAAEYNILGRLMHYLPMHAPLNPSRVIYFFIYLGALVEGLTAAGAARVATAGDDQRLQRSGGILVAVGSVLQAAVECVFIGMIAQLHNRCSRANMLTSKVRTVFIMLYGTSALVLFRSIFRAIEKFSTLNVISTGQCDGVCDAVLRHEWYLYAFEAAPMVIYTYWLNIVHPGRYLPNKTTVYLGFDKEEYEGPGWTDKRSKWETFADPFDLKGAINGQKEHEKFWLLGQDGAHPKYHNELQA</sequence>
<keyword evidence="2 5" id="KW-0812">Transmembrane</keyword>
<evidence type="ECO:0000256" key="1">
    <source>
        <dbReference type="ARBA" id="ARBA00004141"/>
    </source>
</evidence>
<feature type="transmembrane region" description="Helical" evidence="5">
    <location>
        <begin position="79"/>
        <end position="100"/>
    </location>
</feature>
<feature type="transmembrane region" description="Helical" evidence="5">
    <location>
        <begin position="198"/>
        <end position="215"/>
    </location>
</feature>
<protein>
    <recommendedName>
        <fullName evidence="8">RTA1 domain-containing protein</fullName>
    </recommendedName>
</protein>
<keyword evidence="3 5" id="KW-1133">Transmembrane helix</keyword>